<protein>
    <submittedName>
        <fullName evidence="3">LytTr DNA-binding domain protein</fullName>
    </submittedName>
</protein>
<name>A0A1D3UC15_TANFO</name>
<evidence type="ECO:0000313" key="2">
    <source>
        <dbReference type="EMBL" id="PDP42081.1"/>
    </source>
</evidence>
<evidence type="ECO:0000313" key="5">
    <source>
        <dbReference type="Proteomes" id="UP000219259"/>
    </source>
</evidence>
<dbReference type="AlphaFoldDB" id="A0A1D3UC15"/>
<feature type="domain" description="HTH LytTR-type" evidence="1">
    <location>
        <begin position="204"/>
        <end position="308"/>
    </location>
</feature>
<dbReference type="OrthoDB" id="2962330at2"/>
<proteinExistence type="predicted"/>
<evidence type="ECO:0000313" key="3">
    <source>
        <dbReference type="EMBL" id="SCQ17650.1"/>
    </source>
</evidence>
<dbReference type="GO" id="GO:0003677">
    <property type="term" value="F:DNA binding"/>
    <property type="evidence" value="ECO:0007669"/>
    <property type="project" value="UniProtKB-KW"/>
</dbReference>
<dbReference type="PANTHER" id="PTHR37299">
    <property type="entry name" value="TRANSCRIPTIONAL REGULATOR-RELATED"/>
    <property type="match status" value="1"/>
</dbReference>
<evidence type="ECO:0000259" key="1">
    <source>
        <dbReference type="PROSITE" id="PS50930"/>
    </source>
</evidence>
<reference evidence="2 5" key="2">
    <citation type="submission" date="2017-09" db="EMBL/GenBank/DDBJ databases">
        <title>Phase variable restriction modification systems are present in the genome sequences of periodontal pathogens Prevotella intermedia, Tannerella forsythia and Porphyromonas gingivalis.</title>
        <authorList>
            <person name="Haigh R.D."/>
            <person name="Crawford L."/>
            <person name="Ralph J."/>
            <person name="Wanford J."/>
            <person name="Vartoukian S.R."/>
            <person name="Hijazib K."/>
            <person name="Wade W."/>
            <person name="Oggioni M.R."/>
        </authorList>
    </citation>
    <scope>NUCLEOTIDE SEQUENCE [LARGE SCALE GENOMIC DNA]</scope>
    <source>
        <strain evidence="2 5">WW11663</strain>
    </source>
</reference>
<dbReference type="Proteomes" id="UP000182057">
    <property type="component" value="Unassembled WGS sequence"/>
</dbReference>
<dbReference type="Gene3D" id="1.50.10.20">
    <property type="match status" value="1"/>
</dbReference>
<dbReference type="EMBL" id="NSLJ01000053">
    <property type="protein sequence ID" value="PDP42081.1"/>
    <property type="molecule type" value="Genomic_DNA"/>
</dbReference>
<dbReference type="PANTHER" id="PTHR37299:SF1">
    <property type="entry name" value="STAGE 0 SPORULATION PROTEIN A HOMOLOG"/>
    <property type="match status" value="1"/>
</dbReference>
<reference evidence="3 4" key="1">
    <citation type="submission" date="2016-09" db="EMBL/GenBank/DDBJ databases">
        <authorList>
            <person name="Capua I."/>
            <person name="De Benedictis P."/>
            <person name="Joannis T."/>
            <person name="Lombin L.H."/>
            <person name="Cattoli G."/>
        </authorList>
    </citation>
    <scope>NUCLEOTIDE SEQUENCE [LARGE SCALE GENOMIC DNA]</scope>
    <source>
        <strain evidence="3 4">UB20</strain>
    </source>
</reference>
<accession>A0A1D3UC15</accession>
<dbReference type="GO" id="GO:0000156">
    <property type="term" value="F:phosphorelay response regulator activity"/>
    <property type="evidence" value="ECO:0007669"/>
    <property type="project" value="InterPro"/>
</dbReference>
<dbReference type="PROSITE" id="PS50930">
    <property type="entry name" value="HTH_LYTTR"/>
    <property type="match status" value="1"/>
</dbReference>
<dbReference type="SUPFAM" id="SSF158745">
    <property type="entry name" value="LanC-like"/>
    <property type="match status" value="1"/>
</dbReference>
<gene>
    <name evidence="2" type="ORF">CLI86_13065</name>
    <name evidence="3" type="ORF">TFUB20_00072</name>
</gene>
<sequence>MDNMKNYFCSPAMDRLLSQHILRVDEMPHVGLYGGKLGLIILLYHYAHFNRNKPYKELADRLMESSLVIPSDFSYRFSDGLSGVGWGLLHLMRQGFVQIDEDVWHELDRRLMNLNRMQIQKEDAIDELAGLISYVEIREKHLSDREQMSSFSPDFGLLIKSLKQKIGYKAVDDGTVLRNIAVHLQRERQLKLTKSKMVFYPTHMVVKQNDGYIKLKYRDILSLRWEQGYTVIRLLSGKELLEDQSLKEIETCLPEYFCRINKKYILNLYHMQSVRHKNGEMIVVMQYDDELYTVARRRMSDFKNKWCGL</sequence>
<dbReference type="Proteomes" id="UP000219259">
    <property type="component" value="Unassembled WGS sequence"/>
</dbReference>
<dbReference type="Pfam" id="PF04397">
    <property type="entry name" value="LytTR"/>
    <property type="match status" value="1"/>
</dbReference>
<keyword evidence="3" id="KW-0238">DNA-binding</keyword>
<dbReference type="InterPro" id="IPR046947">
    <property type="entry name" value="LytR-like"/>
</dbReference>
<dbReference type="Gene3D" id="2.40.50.1020">
    <property type="entry name" value="LytTr DNA-binding domain"/>
    <property type="match status" value="1"/>
</dbReference>
<evidence type="ECO:0000313" key="4">
    <source>
        <dbReference type="Proteomes" id="UP000182057"/>
    </source>
</evidence>
<dbReference type="EMBL" id="FMMM01000008">
    <property type="protein sequence ID" value="SCQ17650.1"/>
    <property type="molecule type" value="Genomic_DNA"/>
</dbReference>
<organism evidence="3 4">
    <name type="scientific">Tannerella forsythia</name>
    <name type="common">Bacteroides forsythus</name>
    <dbReference type="NCBI Taxonomy" id="28112"/>
    <lineage>
        <taxon>Bacteria</taxon>
        <taxon>Pseudomonadati</taxon>
        <taxon>Bacteroidota</taxon>
        <taxon>Bacteroidia</taxon>
        <taxon>Bacteroidales</taxon>
        <taxon>Tannerellaceae</taxon>
        <taxon>Tannerella</taxon>
    </lineage>
</organism>
<dbReference type="SMART" id="SM00850">
    <property type="entry name" value="LytTR"/>
    <property type="match status" value="1"/>
</dbReference>
<dbReference type="RefSeq" id="WP_080948509.1">
    <property type="nucleotide sequence ID" value="NZ_CBDEMX010000111.1"/>
</dbReference>
<dbReference type="InterPro" id="IPR007492">
    <property type="entry name" value="LytTR_DNA-bd_dom"/>
</dbReference>